<keyword evidence="1" id="KW-1133">Transmembrane helix</keyword>
<feature type="transmembrane region" description="Helical" evidence="1">
    <location>
        <begin position="33"/>
        <end position="52"/>
    </location>
</feature>
<feature type="transmembrane region" description="Helical" evidence="1">
    <location>
        <begin position="128"/>
        <end position="148"/>
    </location>
</feature>
<sequence>MKTILPSDIWIADLLFLRQNRSLIYTENGLSSILFPMLISLVLSASSLFTIIKQRKELQQIFGKAYFNDLISFILLFFIIVCIDFIAKIGIFIELLYVNFSIRIAAEDEDFTLKIEAFFAKLFELSHWLLQLSPLFHSLFCLFGVSFYRSQLYSILQKLFFCKQHCFCHNSKLDYSSETLRSILAEQTKKRQMNRNNK</sequence>
<accession>A0A1I8BLB0</accession>
<name>A0A1I8BLB0_MELHA</name>
<dbReference type="OMA" id="IDYACET"/>
<dbReference type="Proteomes" id="UP000095281">
    <property type="component" value="Unplaced"/>
</dbReference>
<evidence type="ECO:0000313" key="3">
    <source>
        <dbReference type="WBParaSite" id="MhA1_Contig29.frz3.gene14"/>
    </source>
</evidence>
<evidence type="ECO:0000256" key="1">
    <source>
        <dbReference type="SAM" id="Phobius"/>
    </source>
</evidence>
<keyword evidence="1" id="KW-0812">Transmembrane</keyword>
<reference evidence="3" key="1">
    <citation type="submission" date="2016-11" db="UniProtKB">
        <authorList>
            <consortium name="WormBaseParasite"/>
        </authorList>
    </citation>
    <scope>IDENTIFICATION</scope>
</reference>
<dbReference type="AlphaFoldDB" id="A0A1I8BLB0"/>
<feature type="transmembrane region" description="Helical" evidence="1">
    <location>
        <begin position="73"/>
        <end position="93"/>
    </location>
</feature>
<organism evidence="2 3">
    <name type="scientific">Meloidogyne hapla</name>
    <name type="common">Root-knot nematode worm</name>
    <dbReference type="NCBI Taxonomy" id="6305"/>
    <lineage>
        <taxon>Eukaryota</taxon>
        <taxon>Metazoa</taxon>
        <taxon>Ecdysozoa</taxon>
        <taxon>Nematoda</taxon>
        <taxon>Chromadorea</taxon>
        <taxon>Rhabditida</taxon>
        <taxon>Tylenchina</taxon>
        <taxon>Tylenchomorpha</taxon>
        <taxon>Tylenchoidea</taxon>
        <taxon>Meloidogynidae</taxon>
        <taxon>Meloidogyninae</taxon>
        <taxon>Meloidogyne</taxon>
    </lineage>
</organism>
<proteinExistence type="predicted"/>
<keyword evidence="2" id="KW-1185">Reference proteome</keyword>
<dbReference type="WBParaSite" id="MhA1_Contig29.frz3.gene14">
    <property type="protein sequence ID" value="MhA1_Contig29.frz3.gene14"/>
    <property type="gene ID" value="MhA1_Contig29.frz3.gene14"/>
</dbReference>
<keyword evidence="1" id="KW-0472">Membrane</keyword>
<protein>
    <submittedName>
        <fullName evidence="3">G_PROTEIN_RECEP_F1_2 domain-containing protein</fullName>
    </submittedName>
</protein>
<evidence type="ECO:0000313" key="2">
    <source>
        <dbReference type="Proteomes" id="UP000095281"/>
    </source>
</evidence>